<name>A0ABM7FKB7_9ACTN</name>
<accession>A0ABM7FKB7</accession>
<gene>
    <name evidence="3" type="ORF">SGFS_098570</name>
</gene>
<evidence type="ECO:0000256" key="1">
    <source>
        <dbReference type="ARBA" id="ARBA00023002"/>
    </source>
</evidence>
<dbReference type="InterPro" id="IPR036812">
    <property type="entry name" value="NAD(P)_OxRdtase_dom_sf"/>
</dbReference>
<organism evidence="3 4">
    <name type="scientific">Streptomyces graminofaciens</name>
    <dbReference type="NCBI Taxonomy" id="68212"/>
    <lineage>
        <taxon>Bacteria</taxon>
        <taxon>Bacillati</taxon>
        <taxon>Actinomycetota</taxon>
        <taxon>Actinomycetes</taxon>
        <taxon>Kitasatosporales</taxon>
        <taxon>Streptomycetaceae</taxon>
        <taxon>Streptomyces</taxon>
    </lineage>
</organism>
<reference evidence="3 4" key="1">
    <citation type="journal article" date="2010" name="ChemBioChem">
        <title>Cloning and characterization of the biosynthetic gene cluster of 16-membered macrolide antibiotic FD-891: involvement of a dual functional cytochrome P450 monooxygenase catalyzing epoxidation and hydroxylation.</title>
        <authorList>
            <person name="Kudo F."/>
            <person name="Motegi A."/>
            <person name="Mizoue K."/>
            <person name="Eguchi T."/>
        </authorList>
    </citation>
    <scope>NUCLEOTIDE SEQUENCE [LARGE SCALE GENOMIC DNA]</scope>
    <source>
        <strain evidence="3 4">A-8890</strain>
    </source>
</reference>
<dbReference type="InterPro" id="IPR023210">
    <property type="entry name" value="NADP_OxRdtase_dom"/>
</dbReference>
<keyword evidence="4" id="KW-1185">Reference proteome</keyword>
<dbReference type="SUPFAM" id="SSF51430">
    <property type="entry name" value="NAD(P)-linked oxidoreductase"/>
    <property type="match status" value="1"/>
</dbReference>
<evidence type="ECO:0000313" key="4">
    <source>
        <dbReference type="Proteomes" id="UP001321542"/>
    </source>
</evidence>
<dbReference type="PANTHER" id="PTHR43625">
    <property type="entry name" value="AFLATOXIN B1 ALDEHYDE REDUCTASE"/>
    <property type="match status" value="1"/>
</dbReference>
<dbReference type="InterPro" id="IPR050791">
    <property type="entry name" value="Aldo-Keto_reductase"/>
</dbReference>
<dbReference type="Proteomes" id="UP001321542">
    <property type="component" value="Chromosome"/>
</dbReference>
<feature type="domain" description="NADP-dependent oxidoreductase" evidence="2">
    <location>
        <begin position="55"/>
        <end position="131"/>
    </location>
</feature>
<evidence type="ECO:0000313" key="3">
    <source>
        <dbReference type="EMBL" id="BBC38563.1"/>
    </source>
</evidence>
<protein>
    <recommendedName>
        <fullName evidence="2">NADP-dependent oxidoreductase domain-containing protein</fullName>
    </recommendedName>
</protein>
<proteinExistence type="predicted"/>
<dbReference type="EMBL" id="AP018448">
    <property type="protein sequence ID" value="BBC38563.1"/>
    <property type="molecule type" value="Genomic_DNA"/>
</dbReference>
<keyword evidence="1" id="KW-0560">Oxidoreductase</keyword>
<dbReference type="Pfam" id="PF00248">
    <property type="entry name" value="Aldo_ket_red"/>
    <property type="match status" value="1"/>
</dbReference>
<dbReference type="PANTHER" id="PTHR43625:SF40">
    <property type="entry name" value="ALDO-KETO REDUCTASE YAKC [NADP(+)]"/>
    <property type="match status" value="1"/>
</dbReference>
<sequence length="173" mass="18784">MPRRALVRIQEIETKDLKHLSIRTMNEDNMSSSSDRRTVASGSFTIGGDLPVHRLGYSAMQLTGGNVWGEPADRDEAIRVLRRAVELGVTLIDTADAYGPYVNEKLIAEALHPYADDLVIATKGANTRPSPEEWIPNGRPGVPAPVCGREPAASARSRSCGTRAGSGTWTCRR</sequence>
<dbReference type="Gene3D" id="3.20.20.100">
    <property type="entry name" value="NADP-dependent oxidoreductase domain"/>
    <property type="match status" value="1"/>
</dbReference>
<reference evidence="3 4" key="2">
    <citation type="journal article" date="2023" name="ChemBioChem">
        <title>Acyltransferase Domain Exchange between Two Independent Type I Polyketide Synthases in the Same Producer Strain of Macrolide Antibiotics.</title>
        <authorList>
            <person name="Kudo F."/>
            <person name="Kishikawa K."/>
            <person name="Tsuboi K."/>
            <person name="Kido T."/>
            <person name="Usui T."/>
            <person name="Hashimoto J."/>
            <person name="Shin-Ya K."/>
            <person name="Miyanaga A."/>
            <person name="Eguchi T."/>
        </authorList>
    </citation>
    <scope>NUCLEOTIDE SEQUENCE [LARGE SCALE GENOMIC DNA]</scope>
    <source>
        <strain evidence="3 4">A-8890</strain>
    </source>
</reference>
<evidence type="ECO:0000259" key="2">
    <source>
        <dbReference type="Pfam" id="PF00248"/>
    </source>
</evidence>